<comment type="caution">
    <text evidence="1">The sequence shown here is derived from an EMBL/GenBank/DDBJ whole genome shotgun (WGS) entry which is preliminary data.</text>
</comment>
<accession>A0A177NCR1</accession>
<sequence>MQRNFRPGAPKKQLEALFDDLLRHDGFGDLRVEIRLLKRGQKEVIIYCGKQYRYVVDVPTRDALAPASASDPAQPP</sequence>
<reference evidence="1 2" key="1">
    <citation type="submission" date="2016-03" db="EMBL/GenBank/DDBJ databases">
        <authorList>
            <person name="Ploux O."/>
        </authorList>
    </citation>
    <scope>NUCLEOTIDE SEQUENCE [LARGE SCALE GENOMIC DNA]</scope>
    <source>
        <strain evidence="1 2">R-45378</strain>
    </source>
</reference>
<evidence type="ECO:0000313" key="2">
    <source>
        <dbReference type="Proteomes" id="UP000077857"/>
    </source>
</evidence>
<dbReference type="Proteomes" id="UP000077857">
    <property type="component" value="Unassembled WGS sequence"/>
</dbReference>
<protein>
    <submittedName>
        <fullName evidence="1">Uncharacterized protein</fullName>
    </submittedName>
</protein>
<dbReference type="OrthoDB" id="9803747at2"/>
<dbReference type="AlphaFoldDB" id="A0A177NCR1"/>
<name>A0A177NCR1_9GAMM</name>
<organism evidence="1 2">
    <name type="scientific">Methylomonas koyamae</name>
    <dbReference type="NCBI Taxonomy" id="702114"/>
    <lineage>
        <taxon>Bacteria</taxon>
        <taxon>Pseudomonadati</taxon>
        <taxon>Pseudomonadota</taxon>
        <taxon>Gammaproteobacteria</taxon>
        <taxon>Methylococcales</taxon>
        <taxon>Methylococcaceae</taxon>
        <taxon>Methylomonas</taxon>
    </lineage>
</organism>
<dbReference type="RefSeq" id="WP_064041001.1">
    <property type="nucleotide sequence ID" value="NZ_LUUJ01000086.1"/>
</dbReference>
<dbReference type="EMBL" id="LUUJ01000086">
    <property type="protein sequence ID" value="OAI14830.1"/>
    <property type="molecule type" value="Genomic_DNA"/>
</dbReference>
<evidence type="ECO:0000313" key="1">
    <source>
        <dbReference type="EMBL" id="OAI14830.1"/>
    </source>
</evidence>
<gene>
    <name evidence="1" type="ORF">A1507_01100</name>
</gene>
<proteinExistence type="predicted"/>